<dbReference type="Proteomes" id="UP000241247">
    <property type="component" value="Unassembled WGS sequence"/>
</dbReference>
<dbReference type="AlphaFoldDB" id="A0A2T5BJ76"/>
<gene>
    <name evidence="2" type="ORF">C7449_101715</name>
</gene>
<reference evidence="2 3" key="1">
    <citation type="submission" date="2018-04" db="EMBL/GenBank/DDBJ databases">
        <title>Genomic Encyclopedia of Type Strains, Phase IV (KMG-IV): sequencing the most valuable type-strain genomes for metagenomic binning, comparative biology and taxonomic classification.</title>
        <authorList>
            <person name="Goeker M."/>
        </authorList>
    </citation>
    <scope>NUCLEOTIDE SEQUENCE [LARGE SCALE GENOMIC DNA]</scope>
    <source>
        <strain evidence="2 3">DSM 7138</strain>
    </source>
</reference>
<evidence type="ECO:0000313" key="2">
    <source>
        <dbReference type="EMBL" id="PTM99044.1"/>
    </source>
</evidence>
<name>A0A2T5BJ76_MYCDI</name>
<dbReference type="OrthoDB" id="7595282at2"/>
<proteinExistence type="predicted"/>
<feature type="domain" description="TniQ" evidence="1">
    <location>
        <begin position="10"/>
        <end position="141"/>
    </location>
</feature>
<comment type="caution">
    <text evidence="2">The sequence shown here is derived from an EMBL/GenBank/DDBJ whole genome shotgun (WGS) entry which is preliminary data.</text>
</comment>
<dbReference type="InterPro" id="IPR009492">
    <property type="entry name" value="TniQ"/>
</dbReference>
<evidence type="ECO:0000313" key="3">
    <source>
        <dbReference type="Proteomes" id="UP000241247"/>
    </source>
</evidence>
<sequence length="612" mass="69201">MASPLPRNMTVPLGKDELASSFASRTAMVNGRTARQFCLDMGFRFQDVVDGKSDALTRLASCGRADPSHFRAIRRIDDRLFELGGERLHRTGLARGRVRACLACLNDDISRFACPLPARPYQRLEWSLTHIRTCRHHRLALVELANDLNPQTVHDFSLSLHGTLPQLGNSQHLAINRGVSSLEEYLLGRLTHLPAAKTWLDGFRFDAVGKMCEMLGAAYDFGVRVRVSDLTDDQLYQCGDRGYSYACRGESGVRELLSELQGRLDPTKPGQGPKMAFYRIYEWLAHESDDAEYDRLREVFATHCIETMPLGSGDELFGKPVEVRKLHSIRTASLTYQTHPKRLRKLLYMGRYLSEEANKKVDDHALFDADAAHSFIERAIQSLNFKEAMAYLNVPRPHEKTVLGGSYIEPLVDVTRGERQPLVQYAYEKSALDEFLERLLGHAAPWTTDERQFIGILDARKRACCALSEILDLLLSRKLCVRKNPEERGFLSVMVNLAQLRAAVQLKDHNAISLKKAEKALRVNTRVLTALLSQGHIRSRIEVNPINRCPQTVIDHADIERFQKTYVSLFTLAKETGIHFNNLKKQLSDVPLAMDRGLIGSTFYLRSDLPSL</sequence>
<accession>A0A2T5BJ76</accession>
<dbReference type="Pfam" id="PF06527">
    <property type="entry name" value="TniQ"/>
    <property type="match status" value="1"/>
</dbReference>
<dbReference type="EMBL" id="PZZZ01000001">
    <property type="protein sequence ID" value="PTM99044.1"/>
    <property type="molecule type" value="Genomic_DNA"/>
</dbReference>
<dbReference type="RefSeq" id="WP_108001355.1">
    <property type="nucleotide sequence ID" value="NZ_JBHEEX010000025.1"/>
</dbReference>
<evidence type="ECO:0000259" key="1">
    <source>
        <dbReference type="Pfam" id="PF06527"/>
    </source>
</evidence>
<keyword evidence="3" id="KW-1185">Reference proteome</keyword>
<protein>
    <submittedName>
        <fullName evidence="2">TniQ protein</fullName>
    </submittedName>
</protein>
<organism evidence="2 3">
    <name type="scientific">Mycoplana dimorpha</name>
    <dbReference type="NCBI Taxonomy" id="28320"/>
    <lineage>
        <taxon>Bacteria</taxon>
        <taxon>Pseudomonadati</taxon>
        <taxon>Pseudomonadota</taxon>
        <taxon>Alphaproteobacteria</taxon>
        <taxon>Hyphomicrobiales</taxon>
        <taxon>Rhizobiaceae</taxon>
        <taxon>Mycoplana</taxon>
    </lineage>
</organism>